<evidence type="ECO:0008006" key="5">
    <source>
        <dbReference type="Google" id="ProtNLM"/>
    </source>
</evidence>
<dbReference type="Proteomes" id="UP000275267">
    <property type="component" value="Unassembled WGS sequence"/>
</dbReference>
<dbReference type="EMBL" id="PQIB02000003">
    <property type="protein sequence ID" value="RLN28461.1"/>
    <property type="molecule type" value="Genomic_DNA"/>
</dbReference>
<evidence type="ECO:0000256" key="1">
    <source>
        <dbReference type="ARBA" id="ARBA00022741"/>
    </source>
</evidence>
<dbReference type="PANTHER" id="PTHR27007">
    <property type="match status" value="1"/>
</dbReference>
<dbReference type="AlphaFoldDB" id="A0A3L6SXH4"/>
<gene>
    <name evidence="3" type="ORF">C2845_PM05G27540</name>
</gene>
<dbReference type="STRING" id="4540.A0A3L6SXH4"/>
<sequence length="121" mass="13106">MARNHTPRMWSAPWATHVVGTMGYLAPKLVRTGRVTTLSDVFTFGAFVLEVARGRRPIEEDDDADDDATAGGQFMLVNWVLGHWCKGSIAGAVDARLGSEFDAAEADLVLRLGLACLHPLP</sequence>
<organism evidence="3 4">
    <name type="scientific">Panicum miliaceum</name>
    <name type="common">Proso millet</name>
    <name type="synonym">Broomcorn millet</name>
    <dbReference type="NCBI Taxonomy" id="4540"/>
    <lineage>
        <taxon>Eukaryota</taxon>
        <taxon>Viridiplantae</taxon>
        <taxon>Streptophyta</taxon>
        <taxon>Embryophyta</taxon>
        <taxon>Tracheophyta</taxon>
        <taxon>Spermatophyta</taxon>
        <taxon>Magnoliopsida</taxon>
        <taxon>Liliopsida</taxon>
        <taxon>Poales</taxon>
        <taxon>Poaceae</taxon>
        <taxon>PACMAD clade</taxon>
        <taxon>Panicoideae</taxon>
        <taxon>Panicodae</taxon>
        <taxon>Paniceae</taxon>
        <taxon>Panicinae</taxon>
        <taxon>Panicum</taxon>
        <taxon>Panicum sect. Panicum</taxon>
    </lineage>
</organism>
<dbReference type="Gene3D" id="1.10.510.10">
    <property type="entry name" value="Transferase(Phosphotransferase) domain 1"/>
    <property type="match status" value="1"/>
</dbReference>
<dbReference type="InterPro" id="IPR011009">
    <property type="entry name" value="Kinase-like_dom_sf"/>
</dbReference>
<proteinExistence type="predicted"/>
<protein>
    <recommendedName>
        <fullName evidence="5">Protein kinase domain-containing protein</fullName>
    </recommendedName>
</protein>
<keyword evidence="2" id="KW-0067">ATP-binding</keyword>
<dbReference type="InterPro" id="IPR050528">
    <property type="entry name" value="L-type_Lectin-RKs"/>
</dbReference>
<evidence type="ECO:0000256" key="2">
    <source>
        <dbReference type="ARBA" id="ARBA00022840"/>
    </source>
</evidence>
<comment type="caution">
    <text evidence="3">The sequence shown here is derived from an EMBL/GenBank/DDBJ whole genome shotgun (WGS) entry which is preliminary data.</text>
</comment>
<name>A0A3L6SXH4_PANMI</name>
<dbReference type="SUPFAM" id="SSF56112">
    <property type="entry name" value="Protein kinase-like (PK-like)"/>
    <property type="match status" value="1"/>
</dbReference>
<keyword evidence="1" id="KW-0547">Nucleotide-binding</keyword>
<dbReference type="GO" id="GO:0005524">
    <property type="term" value="F:ATP binding"/>
    <property type="evidence" value="ECO:0007669"/>
    <property type="project" value="UniProtKB-KW"/>
</dbReference>
<evidence type="ECO:0000313" key="4">
    <source>
        <dbReference type="Proteomes" id="UP000275267"/>
    </source>
</evidence>
<keyword evidence="4" id="KW-1185">Reference proteome</keyword>
<reference evidence="4" key="1">
    <citation type="journal article" date="2019" name="Nat. Commun.">
        <title>The genome of broomcorn millet.</title>
        <authorList>
            <person name="Zou C."/>
            <person name="Miki D."/>
            <person name="Li D."/>
            <person name="Tang Q."/>
            <person name="Xiao L."/>
            <person name="Rajput S."/>
            <person name="Deng P."/>
            <person name="Jia W."/>
            <person name="Huang R."/>
            <person name="Zhang M."/>
            <person name="Sun Y."/>
            <person name="Hu J."/>
            <person name="Fu X."/>
            <person name="Schnable P.S."/>
            <person name="Li F."/>
            <person name="Zhang H."/>
            <person name="Feng B."/>
            <person name="Zhu X."/>
            <person name="Liu R."/>
            <person name="Schnable J.C."/>
            <person name="Zhu J.-K."/>
            <person name="Zhang H."/>
        </authorList>
    </citation>
    <scope>NUCLEOTIDE SEQUENCE [LARGE SCALE GENOMIC DNA]</scope>
</reference>
<accession>A0A3L6SXH4</accession>
<dbReference type="OrthoDB" id="543442at2759"/>
<evidence type="ECO:0000313" key="3">
    <source>
        <dbReference type="EMBL" id="RLN28461.1"/>
    </source>
</evidence>